<organism evidence="3">
    <name type="scientific">hydrothermal vent metagenome</name>
    <dbReference type="NCBI Taxonomy" id="652676"/>
    <lineage>
        <taxon>unclassified sequences</taxon>
        <taxon>metagenomes</taxon>
        <taxon>ecological metagenomes</taxon>
    </lineage>
</organism>
<dbReference type="InterPro" id="IPR058581">
    <property type="entry name" value="TM_HPP"/>
</dbReference>
<keyword evidence="1" id="KW-0472">Membrane</keyword>
<evidence type="ECO:0000259" key="2">
    <source>
        <dbReference type="Pfam" id="PF04982"/>
    </source>
</evidence>
<feature type="domain" description="HPP transmembrane region" evidence="2">
    <location>
        <begin position="8"/>
        <end position="164"/>
    </location>
</feature>
<keyword evidence="1" id="KW-0812">Transmembrane</keyword>
<accession>A0A3B0Y4I1</accession>
<dbReference type="Pfam" id="PF04982">
    <property type="entry name" value="TM_HPP"/>
    <property type="match status" value="1"/>
</dbReference>
<dbReference type="PANTHER" id="PTHR33741">
    <property type="entry name" value="TRANSMEMBRANE PROTEIN DDB_G0269096-RELATED"/>
    <property type="match status" value="1"/>
</dbReference>
<gene>
    <name evidence="3" type="ORF">MNBD_GAMMA09-2153</name>
</gene>
<dbReference type="PANTHER" id="PTHR33741:SF5">
    <property type="entry name" value="TRANSMEMBRANE PROTEIN DDB_G0269096-RELATED"/>
    <property type="match status" value="1"/>
</dbReference>
<reference evidence="3" key="1">
    <citation type="submission" date="2018-06" db="EMBL/GenBank/DDBJ databases">
        <authorList>
            <person name="Zhirakovskaya E."/>
        </authorList>
    </citation>
    <scope>NUCLEOTIDE SEQUENCE</scope>
</reference>
<proteinExistence type="predicted"/>
<feature type="transmembrane region" description="Helical" evidence="1">
    <location>
        <begin position="40"/>
        <end position="59"/>
    </location>
</feature>
<protein>
    <recommendedName>
        <fullName evidence="2">HPP transmembrane region domain-containing protein</fullName>
    </recommendedName>
</protein>
<evidence type="ECO:0000313" key="3">
    <source>
        <dbReference type="EMBL" id="VAW70467.1"/>
    </source>
</evidence>
<feature type="transmembrane region" description="Helical" evidence="1">
    <location>
        <begin position="14"/>
        <end position="34"/>
    </location>
</feature>
<dbReference type="InterPro" id="IPR007065">
    <property type="entry name" value="HPP"/>
</dbReference>
<feature type="transmembrane region" description="Helical" evidence="1">
    <location>
        <begin position="117"/>
        <end position="134"/>
    </location>
</feature>
<keyword evidence="1" id="KW-1133">Transmembrane helix</keyword>
<dbReference type="AlphaFoldDB" id="A0A3B0Y4I1"/>
<sequence length="299" mass="32221">MAIEFDSVSHAEKLVSTLGGVLGITLIAFVSYQITGASGSALIVPSMGASAVLVFAVPHGKLSQPWSLIGGHLISAVIGVACYQLIPEPFIAAGMAVGLAIGAMHLLSCIHPPGGATALAAVIGGPAIHSLGFSYVLSPILLNVSIIFIIAIVFNSIFPWRRYPAAVMMRFTEQPQQANKLSAHLVSKEAVEQALSDMDLVMDVTTEDIQRVIQLSLEHSSNKKLTSQQIILGHFYTNGQHGPEWSVRRIIDESSSLNPKNDMVIYRVVEGHRFNTADSCSREEFAGWAAREMYPNELQ</sequence>
<name>A0A3B0Y4I1_9ZZZZ</name>
<dbReference type="EMBL" id="UOFI01000199">
    <property type="protein sequence ID" value="VAW70467.1"/>
    <property type="molecule type" value="Genomic_DNA"/>
</dbReference>
<evidence type="ECO:0000256" key="1">
    <source>
        <dbReference type="SAM" id="Phobius"/>
    </source>
</evidence>
<feature type="transmembrane region" description="Helical" evidence="1">
    <location>
        <begin position="140"/>
        <end position="160"/>
    </location>
</feature>